<dbReference type="Proteomes" id="UP000825933">
    <property type="component" value="Unassembled WGS sequence"/>
</dbReference>
<dbReference type="GO" id="GO:0102522">
    <property type="term" value="F:tRNA 4-demethylwyosine alpha-amino-alpha-carboxypropyltransferase activity"/>
    <property type="evidence" value="ECO:0007669"/>
    <property type="project" value="UniProtKB-EC"/>
</dbReference>
<comment type="catalytic activity">
    <reaction evidence="5">
        <text>4-demethylwyosine(37) in tRNA(Phe) + S-adenosyl-L-methionine = 4-demethyl-7-[(3S)-3-amino-3-carboxypropyl]wyosine(37) in tRNA(Phe) + S-methyl-5'-thioadenosine + H(+)</text>
        <dbReference type="Rhea" id="RHEA:36355"/>
        <dbReference type="Rhea" id="RHEA-COMP:10164"/>
        <dbReference type="Rhea" id="RHEA-COMP:10378"/>
        <dbReference type="ChEBI" id="CHEBI:15378"/>
        <dbReference type="ChEBI" id="CHEBI:17509"/>
        <dbReference type="ChEBI" id="CHEBI:59789"/>
        <dbReference type="ChEBI" id="CHEBI:64315"/>
        <dbReference type="ChEBI" id="CHEBI:73550"/>
        <dbReference type="EC" id="2.5.1.114"/>
    </reaction>
</comment>
<comment type="similarity">
    <text evidence="5">Belongs to the class I-like SAM-binding methyltransferase superfamily. TRM5/TYW2 family.</text>
</comment>
<dbReference type="HAMAP" id="MF_01922">
    <property type="entry name" value="TYW2_archaea"/>
    <property type="match status" value="1"/>
</dbReference>
<evidence type="ECO:0000313" key="8">
    <source>
        <dbReference type="Proteomes" id="UP000825933"/>
    </source>
</evidence>
<sequence length="244" mass="27428">MKGKVIGDILVIKEDIENPESLLKTPGVKRIVKLGRINGLKREPEVELVLGEGTVTTHRENKCQFKLDVSKIMWSKGNTTERKRMSTIVQNGETVVDMFAGIGYFSIPIAVHSKPAKIYSIEINPVSYGYLCENVKINRVDEIVEPIFGDCRITAPRGVADRVLMGYIGNTNEYLDVAMDVLKKGGIIHYHESVPDKLKFIRPVERIQEAAINADREVIEIINKRIIKPYSPGVYHVVVDAKIE</sequence>
<dbReference type="GO" id="GO:0030488">
    <property type="term" value="P:tRNA methylation"/>
    <property type="evidence" value="ECO:0007669"/>
    <property type="project" value="TreeGrafter"/>
</dbReference>
<gene>
    <name evidence="5" type="primary">taw2</name>
    <name evidence="7" type="ORF">K8N75_02015</name>
</gene>
<dbReference type="InterPro" id="IPR029063">
    <property type="entry name" value="SAM-dependent_MTases_sf"/>
</dbReference>
<dbReference type="PANTHER" id="PTHR23245:SF41">
    <property type="entry name" value="TRNA(PHE) (4-DEMETHYLWYOSINE(37)-C(7)) AMINOCARBOXYPROPYLTRANSFERASE"/>
    <property type="match status" value="1"/>
</dbReference>
<accession>A0A8T5UUF1</accession>
<dbReference type="PANTHER" id="PTHR23245">
    <property type="entry name" value="TRNA METHYLTRANSFERASE"/>
    <property type="match status" value="1"/>
</dbReference>
<comment type="caution">
    <text evidence="5">Lacks conserved residue(s) required for the propagation of feature annotation.</text>
</comment>
<keyword evidence="2 5" id="KW-0808">Transferase</keyword>
<dbReference type="InterPro" id="IPR030382">
    <property type="entry name" value="MeTrfase_TRM5/TYW2"/>
</dbReference>
<dbReference type="GO" id="GO:0005737">
    <property type="term" value="C:cytoplasm"/>
    <property type="evidence" value="ECO:0007669"/>
    <property type="project" value="UniProtKB-SubCell"/>
</dbReference>
<evidence type="ECO:0000256" key="4">
    <source>
        <dbReference type="ARBA" id="ARBA00022694"/>
    </source>
</evidence>
<keyword evidence="3 5" id="KW-0949">S-adenosyl-L-methionine</keyword>
<feature type="domain" description="SAM-dependent methyltransferase TRM5/TYW2-type" evidence="6">
    <location>
        <begin position="1"/>
        <end position="244"/>
    </location>
</feature>
<dbReference type="CDD" id="cd02440">
    <property type="entry name" value="AdoMet_MTases"/>
    <property type="match status" value="1"/>
</dbReference>
<evidence type="ECO:0000256" key="1">
    <source>
        <dbReference type="ARBA" id="ARBA00022603"/>
    </source>
</evidence>
<dbReference type="EMBL" id="JAIOUQ010000003">
    <property type="protein sequence ID" value="MBZ2164830.1"/>
    <property type="molecule type" value="Genomic_DNA"/>
</dbReference>
<dbReference type="GO" id="GO:0008175">
    <property type="term" value="F:tRNA methyltransferase activity"/>
    <property type="evidence" value="ECO:0007669"/>
    <property type="project" value="TreeGrafter"/>
</dbReference>
<dbReference type="InterPro" id="IPR030867">
    <property type="entry name" value="TYW2_archaea"/>
</dbReference>
<name>A0A8T5UUF1_9EURY</name>
<feature type="binding site" evidence="5">
    <location>
        <position position="82"/>
    </location>
    <ligand>
        <name>S-adenosyl-L-methionine</name>
        <dbReference type="ChEBI" id="CHEBI:59789"/>
    </ligand>
</feature>
<dbReference type="SUPFAM" id="SSF53335">
    <property type="entry name" value="S-adenosyl-L-methionine-dependent methyltransferases"/>
    <property type="match status" value="1"/>
</dbReference>
<comment type="function">
    <text evidence="5">S-adenosyl-L-methionine-dependent transferase that acts as a component of the wyosine derivatives biosynthesis pathway. Catalyzes the transfer of the alpha-amino-alpha-carboxypropyl (acp) group from S-adenosyl-L-methionine to 4-demethylwyosine (imG-14), forming 7-aminocarboxypropyl-demethylwyosine (wybutosine-86) at position 37 of tRNA(Phe).</text>
</comment>
<dbReference type="FunFam" id="3.40.50.150:FF:000131">
    <property type="entry name" value="tRNA wybutosine-synthesizing protein 2/3/4"/>
    <property type="match status" value="1"/>
</dbReference>
<organism evidence="7 8">
    <name type="scientific">Methanobacterium spitsbergense</name>
    <dbReference type="NCBI Taxonomy" id="2874285"/>
    <lineage>
        <taxon>Archaea</taxon>
        <taxon>Methanobacteriati</taxon>
        <taxon>Methanobacteriota</taxon>
        <taxon>Methanomada group</taxon>
        <taxon>Methanobacteria</taxon>
        <taxon>Methanobacteriales</taxon>
        <taxon>Methanobacteriaceae</taxon>
        <taxon>Methanobacterium</taxon>
    </lineage>
</organism>
<comment type="subcellular location">
    <subcellularLocation>
        <location evidence="5">Cytoplasm</location>
    </subcellularLocation>
</comment>
<evidence type="ECO:0000256" key="5">
    <source>
        <dbReference type="HAMAP-Rule" id="MF_01922"/>
    </source>
</evidence>
<evidence type="ECO:0000313" key="7">
    <source>
        <dbReference type="EMBL" id="MBZ2164830.1"/>
    </source>
</evidence>
<dbReference type="Gene3D" id="3.40.50.150">
    <property type="entry name" value="Vaccinia Virus protein VP39"/>
    <property type="match status" value="1"/>
</dbReference>
<feature type="binding site" evidence="5">
    <location>
        <position position="75"/>
    </location>
    <ligand>
        <name>S-adenosyl-L-methionine</name>
        <dbReference type="ChEBI" id="CHEBI:59789"/>
    </ligand>
</feature>
<dbReference type="RefSeq" id="WP_223790492.1">
    <property type="nucleotide sequence ID" value="NZ_JAIOUQ010000003.1"/>
</dbReference>
<evidence type="ECO:0000259" key="6">
    <source>
        <dbReference type="PROSITE" id="PS51684"/>
    </source>
</evidence>
<keyword evidence="1 7" id="KW-0489">Methyltransferase</keyword>
<dbReference type="Pfam" id="PF02475">
    <property type="entry name" value="TRM5-TYW2_MTfase"/>
    <property type="match status" value="1"/>
</dbReference>
<evidence type="ECO:0000256" key="2">
    <source>
        <dbReference type="ARBA" id="ARBA00022679"/>
    </source>
</evidence>
<evidence type="ECO:0000256" key="3">
    <source>
        <dbReference type="ARBA" id="ARBA00022691"/>
    </source>
</evidence>
<reference evidence="8" key="1">
    <citation type="journal article" date="2022" name="Microbiol. Resour. Announc.">
        <title>Draft Genome Sequence of a Methanogenic Archaeon from West Spitsbergen Permafrost.</title>
        <authorList>
            <person name="Trubitsyn V."/>
            <person name="Rivkina E."/>
            <person name="Shcherbakova V."/>
        </authorList>
    </citation>
    <scope>NUCLEOTIDE SEQUENCE [LARGE SCALE GENOMIC DNA]</scope>
    <source>
        <strain evidence="8">VT</strain>
    </source>
</reference>
<keyword evidence="8" id="KW-1185">Reference proteome</keyword>
<feature type="binding site" evidence="5">
    <location>
        <position position="122"/>
    </location>
    <ligand>
        <name>S-adenosyl-L-methionine</name>
        <dbReference type="ChEBI" id="CHEBI:59789"/>
    </ligand>
</feature>
<protein>
    <recommendedName>
        <fullName evidence="5">tRNA(Phe) (4-demethylwyosine(37)-C(7)) aminocarboxypropyltransferase</fullName>
        <ecNumber evidence="5">2.5.1.114</ecNumber>
    </recommendedName>
    <alternativeName>
        <fullName evidence="5">tRNA wyosine derivatives biosynthesis protein Taw2</fullName>
    </alternativeName>
</protein>
<comment type="caution">
    <text evidence="7">The sequence shown here is derived from an EMBL/GenBank/DDBJ whole genome shotgun (WGS) entry which is preliminary data.</text>
</comment>
<dbReference type="EC" id="2.5.1.114" evidence="5"/>
<proteinExistence type="inferred from homology"/>
<dbReference type="InterPro" id="IPR056743">
    <property type="entry name" value="TRM5-TYW2-like_MTfase"/>
</dbReference>
<dbReference type="AlphaFoldDB" id="A0A8T5UUF1"/>
<dbReference type="PROSITE" id="PS51684">
    <property type="entry name" value="SAM_MT_TRM5_TYW2"/>
    <property type="match status" value="1"/>
</dbReference>
<keyword evidence="5" id="KW-0963">Cytoplasm</keyword>
<keyword evidence="4 5" id="KW-0819">tRNA processing</keyword>